<comment type="similarity">
    <text evidence="1">Belongs to the ABC transporter superfamily.</text>
</comment>
<dbReference type="Pfam" id="PF00005">
    <property type="entry name" value="ABC_tran"/>
    <property type="match status" value="1"/>
</dbReference>
<dbReference type="Proteomes" id="UP000515679">
    <property type="component" value="Chromosome"/>
</dbReference>
<dbReference type="PANTHER" id="PTHR43553:SF24">
    <property type="entry name" value="ENERGY-COUPLING FACTOR TRANSPORTER ATP-BINDING PROTEIN ECFA1"/>
    <property type="match status" value="1"/>
</dbReference>
<dbReference type="GO" id="GO:0016887">
    <property type="term" value="F:ATP hydrolysis activity"/>
    <property type="evidence" value="ECO:0007669"/>
    <property type="project" value="InterPro"/>
</dbReference>
<dbReference type="InterPro" id="IPR003439">
    <property type="entry name" value="ABC_transporter-like_ATP-bd"/>
</dbReference>
<organism evidence="6 7">
    <name type="scientific">Cohnella cholangitidis</name>
    <dbReference type="NCBI Taxonomy" id="2598458"/>
    <lineage>
        <taxon>Bacteria</taxon>
        <taxon>Bacillati</taxon>
        <taxon>Bacillota</taxon>
        <taxon>Bacilli</taxon>
        <taxon>Bacillales</taxon>
        <taxon>Paenibacillaceae</taxon>
        <taxon>Cohnella</taxon>
    </lineage>
</organism>
<dbReference type="Gene3D" id="3.40.50.300">
    <property type="entry name" value="P-loop containing nucleotide triphosphate hydrolases"/>
    <property type="match status" value="1"/>
</dbReference>
<evidence type="ECO:0000259" key="5">
    <source>
        <dbReference type="Pfam" id="PF00005"/>
    </source>
</evidence>
<keyword evidence="4 6" id="KW-0067">ATP-binding</keyword>
<dbReference type="GO" id="GO:0043190">
    <property type="term" value="C:ATP-binding cassette (ABC) transporter complex"/>
    <property type="evidence" value="ECO:0007669"/>
    <property type="project" value="TreeGrafter"/>
</dbReference>
<name>A0A7G5BXY0_9BACL</name>
<evidence type="ECO:0000256" key="3">
    <source>
        <dbReference type="ARBA" id="ARBA00022741"/>
    </source>
</evidence>
<evidence type="ECO:0000313" key="6">
    <source>
        <dbReference type="EMBL" id="QMV41814.1"/>
    </source>
</evidence>
<dbReference type="GO" id="GO:0005524">
    <property type="term" value="F:ATP binding"/>
    <property type="evidence" value="ECO:0007669"/>
    <property type="project" value="UniProtKB-KW"/>
</dbReference>
<evidence type="ECO:0000313" key="7">
    <source>
        <dbReference type="Proteomes" id="UP000515679"/>
    </source>
</evidence>
<reference evidence="6 7" key="1">
    <citation type="submission" date="2019-07" db="EMBL/GenBank/DDBJ databases">
        <authorList>
            <person name="Kim J.K."/>
            <person name="Cheong H.-M."/>
            <person name="Choi Y."/>
            <person name="Hwang K.J."/>
            <person name="Lee S."/>
            <person name="Choi C."/>
        </authorList>
    </citation>
    <scope>NUCLEOTIDE SEQUENCE [LARGE SCALE GENOMIC DNA]</scope>
    <source>
        <strain evidence="6 7">KS 22</strain>
    </source>
</reference>
<dbReference type="SUPFAM" id="SSF52540">
    <property type="entry name" value="P-loop containing nucleoside triphosphate hydrolases"/>
    <property type="match status" value="1"/>
</dbReference>
<keyword evidence="3" id="KW-0547">Nucleotide-binding</keyword>
<dbReference type="KEGG" id="cchl:FPL14_11940"/>
<keyword evidence="7" id="KW-1185">Reference proteome</keyword>
<accession>A0A7G5BXY0</accession>
<dbReference type="EMBL" id="CP041969">
    <property type="protein sequence ID" value="QMV41814.1"/>
    <property type="molecule type" value="Genomic_DNA"/>
</dbReference>
<dbReference type="InterPro" id="IPR027417">
    <property type="entry name" value="P-loop_NTPase"/>
</dbReference>
<dbReference type="PANTHER" id="PTHR43553">
    <property type="entry name" value="HEAVY METAL TRANSPORTER"/>
    <property type="match status" value="1"/>
</dbReference>
<dbReference type="GO" id="GO:0042626">
    <property type="term" value="F:ATPase-coupled transmembrane transporter activity"/>
    <property type="evidence" value="ECO:0007669"/>
    <property type="project" value="TreeGrafter"/>
</dbReference>
<evidence type="ECO:0000256" key="1">
    <source>
        <dbReference type="ARBA" id="ARBA00005417"/>
    </source>
</evidence>
<feature type="domain" description="ABC transporter" evidence="5">
    <location>
        <begin position="30"/>
        <end position="80"/>
    </location>
</feature>
<sequence length="87" mass="9304">MLNRQLRTAELAVEIQGASFRYPGANRPSLNGLDLQVGKGQFTAVIGSNGSGKSSLCKALTGLIPHYYSGELEGIVKVEGSTPNRRR</sequence>
<keyword evidence="2" id="KW-0813">Transport</keyword>
<gene>
    <name evidence="6" type="ORF">FPL14_11940</name>
</gene>
<dbReference type="AlphaFoldDB" id="A0A7G5BXY0"/>
<evidence type="ECO:0000256" key="4">
    <source>
        <dbReference type="ARBA" id="ARBA00022840"/>
    </source>
</evidence>
<protein>
    <submittedName>
        <fullName evidence="6">ATP-binding cassette domain-containing protein</fullName>
    </submittedName>
</protein>
<dbReference type="RefSeq" id="WP_182303152.1">
    <property type="nucleotide sequence ID" value="NZ_CP041969.1"/>
</dbReference>
<dbReference type="InterPro" id="IPR050095">
    <property type="entry name" value="ECF_ABC_transporter_ATP-bd"/>
</dbReference>
<proteinExistence type="inferred from homology"/>
<evidence type="ECO:0000256" key="2">
    <source>
        <dbReference type="ARBA" id="ARBA00022448"/>
    </source>
</evidence>